<evidence type="ECO:0000256" key="4">
    <source>
        <dbReference type="SAM" id="SignalP"/>
    </source>
</evidence>
<feature type="domain" description="MsrB" evidence="5">
    <location>
        <begin position="76"/>
        <end position="197"/>
    </location>
</feature>
<name>A0A2H3NJE4_9BACT</name>
<dbReference type="PROSITE" id="PS51257">
    <property type="entry name" value="PROKAR_LIPOPROTEIN"/>
    <property type="match status" value="1"/>
</dbReference>
<dbReference type="Proteomes" id="UP000221024">
    <property type="component" value="Unassembled WGS sequence"/>
</dbReference>
<dbReference type="AlphaFoldDB" id="A0A2H3NJE4"/>
<accession>A0A2H3NJE4</accession>
<dbReference type="PANTHER" id="PTHR10173">
    <property type="entry name" value="METHIONINE SULFOXIDE REDUCTASE"/>
    <property type="match status" value="1"/>
</dbReference>
<dbReference type="PANTHER" id="PTHR10173:SF57">
    <property type="entry name" value="PEPTIDE-METHIONINE (R)-S-OXIDE REDUCTASE"/>
    <property type="match status" value="1"/>
</dbReference>
<dbReference type="RefSeq" id="WP_098062940.1">
    <property type="nucleotide sequence ID" value="NZ_PDEP01000012.1"/>
</dbReference>
<dbReference type="SUPFAM" id="SSF51316">
    <property type="entry name" value="Mss4-like"/>
    <property type="match status" value="1"/>
</dbReference>
<evidence type="ECO:0000256" key="3">
    <source>
        <dbReference type="ARBA" id="ARBA00048488"/>
    </source>
</evidence>
<feature type="chain" id="PRO_5013884232" description="peptide-methionine (R)-S-oxide reductase" evidence="4">
    <location>
        <begin position="22"/>
        <end position="205"/>
    </location>
</feature>
<evidence type="ECO:0000313" key="7">
    <source>
        <dbReference type="Proteomes" id="UP000221024"/>
    </source>
</evidence>
<feature type="signal peptide" evidence="4">
    <location>
        <begin position="1"/>
        <end position="21"/>
    </location>
</feature>
<keyword evidence="4" id="KW-0732">Signal</keyword>
<evidence type="ECO:0000259" key="5">
    <source>
        <dbReference type="PROSITE" id="PS51790"/>
    </source>
</evidence>
<dbReference type="OrthoDB" id="4174719at2"/>
<dbReference type="GO" id="GO:0006979">
    <property type="term" value="P:response to oxidative stress"/>
    <property type="evidence" value="ECO:0007669"/>
    <property type="project" value="InterPro"/>
</dbReference>
<comment type="caution">
    <text evidence="6">The sequence shown here is derived from an EMBL/GenBank/DDBJ whole genome shotgun (WGS) entry which is preliminary data.</text>
</comment>
<evidence type="ECO:0000313" key="6">
    <source>
        <dbReference type="EMBL" id="PEN05685.1"/>
    </source>
</evidence>
<organism evidence="6 7">
    <name type="scientific">Longimonas halophila</name>
    <dbReference type="NCBI Taxonomy" id="1469170"/>
    <lineage>
        <taxon>Bacteria</taxon>
        <taxon>Pseudomonadati</taxon>
        <taxon>Rhodothermota</taxon>
        <taxon>Rhodothermia</taxon>
        <taxon>Rhodothermales</taxon>
        <taxon>Salisaetaceae</taxon>
        <taxon>Longimonas</taxon>
    </lineage>
</organism>
<dbReference type="EMBL" id="PDEP01000012">
    <property type="protein sequence ID" value="PEN05685.1"/>
    <property type="molecule type" value="Genomic_DNA"/>
</dbReference>
<comment type="catalytic activity">
    <reaction evidence="3">
        <text>L-methionyl-[protein] + [thioredoxin]-disulfide + H2O = L-methionyl-(R)-S-oxide-[protein] + [thioredoxin]-dithiol</text>
        <dbReference type="Rhea" id="RHEA:24164"/>
        <dbReference type="Rhea" id="RHEA-COMP:10698"/>
        <dbReference type="Rhea" id="RHEA-COMP:10700"/>
        <dbReference type="Rhea" id="RHEA-COMP:12313"/>
        <dbReference type="Rhea" id="RHEA-COMP:12314"/>
        <dbReference type="ChEBI" id="CHEBI:15377"/>
        <dbReference type="ChEBI" id="CHEBI:16044"/>
        <dbReference type="ChEBI" id="CHEBI:29950"/>
        <dbReference type="ChEBI" id="CHEBI:45764"/>
        <dbReference type="ChEBI" id="CHEBI:50058"/>
        <dbReference type="EC" id="1.8.4.12"/>
    </reaction>
</comment>
<dbReference type="GO" id="GO:0033743">
    <property type="term" value="F:peptide-methionine (R)-S-oxide reductase activity"/>
    <property type="evidence" value="ECO:0007669"/>
    <property type="project" value="UniProtKB-EC"/>
</dbReference>
<dbReference type="InterPro" id="IPR028427">
    <property type="entry name" value="Met_Sox_Rdtase_MsrB"/>
</dbReference>
<proteinExistence type="predicted"/>
<keyword evidence="7" id="KW-1185">Reference proteome</keyword>
<dbReference type="PROSITE" id="PS51790">
    <property type="entry name" value="MSRB"/>
    <property type="match status" value="1"/>
</dbReference>
<evidence type="ECO:0000256" key="1">
    <source>
        <dbReference type="ARBA" id="ARBA00012499"/>
    </source>
</evidence>
<sequence>MNRATFLKGLAAALAAPSVLIGCQNGQSAPGSVAASDTLQVAPAPPDARVFSEGIQADTMHVHPAVETVGESRRSADEWRELVGNDAYRILFEAGTEPRYSSPLLEESRRGTFICAACHLPLFPSSTKYESGTGWPSFWAPLDGRLGTQRDTSAGMVRTEYHCARCGGHQGHVFQDGPDPTGLRYCNNGLALAFAPEDESLPELR</sequence>
<reference evidence="6 7" key="1">
    <citation type="submission" date="2017-10" db="EMBL/GenBank/DDBJ databases">
        <title>Draft genome of Longimonas halophila.</title>
        <authorList>
            <person name="Goh K.M."/>
            <person name="Shamsir M.S."/>
            <person name="Lim S.W."/>
        </authorList>
    </citation>
    <scope>NUCLEOTIDE SEQUENCE [LARGE SCALE GENOMIC DNA]</scope>
    <source>
        <strain evidence="6 7">KCTC 42399</strain>
    </source>
</reference>
<keyword evidence="2" id="KW-0560">Oxidoreductase</keyword>
<protein>
    <recommendedName>
        <fullName evidence="1">peptide-methionine (R)-S-oxide reductase</fullName>
        <ecNumber evidence="1">1.8.4.12</ecNumber>
    </recommendedName>
</protein>
<dbReference type="Pfam" id="PF01641">
    <property type="entry name" value="SelR"/>
    <property type="match status" value="1"/>
</dbReference>
<dbReference type="InterPro" id="IPR002579">
    <property type="entry name" value="Met_Sox_Rdtase_MsrB_dom"/>
</dbReference>
<gene>
    <name evidence="6" type="primary">msrB</name>
    <name evidence="6" type="ORF">CRI93_12300</name>
</gene>
<dbReference type="NCBIfam" id="TIGR00357">
    <property type="entry name" value="peptide-methionine (R)-S-oxide reductase MsrB"/>
    <property type="match status" value="1"/>
</dbReference>
<dbReference type="EC" id="1.8.4.12" evidence="1"/>
<dbReference type="GO" id="GO:0005737">
    <property type="term" value="C:cytoplasm"/>
    <property type="evidence" value="ECO:0007669"/>
    <property type="project" value="TreeGrafter"/>
</dbReference>
<dbReference type="GO" id="GO:0030091">
    <property type="term" value="P:protein repair"/>
    <property type="evidence" value="ECO:0007669"/>
    <property type="project" value="InterPro"/>
</dbReference>
<evidence type="ECO:0000256" key="2">
    <source>
        <dbReference type="ARBA" id="ARBA00023002"/>
    </source>
</evidence>
<dbReference type="Gene3D" id="2.170.150.20">
    <property type="entry name" value="Peptide methionine sulfoxide reductase"/>
    <property type="match status" value="1"/>
</dbReference>
<dbReference type="InterPro" id="IPR011057">
    <property type="entry name" value="Mss4-like_sf"/>
</dbReference>